<dbReference type="Proteomes" id="UP000068447">
    <property type="component" value="Chromosome"/>
</dbReference>
<organism evidence="2 3">
    <name type="scientific">Lacimicrobium alkaliphilum</name>
    <dbReference type="NCBI Taxonomy" id="1526571"/>
    <lineage>
        <taxon>Bacteria</taxon>
        <taxon>Pseudomonadati</taxon>
        <taxon>Pseudomonadota</taxon>
        <taxon>Gammaproteobacteria</taxon>
        <taxon>Alteromonadales</taxon>
        <taxon>Alteromonadaceae</taxon>
        <taxon>Lacimicrobium</taxon>
    </lineage>
</organism>
<dbReference type="RefSeq" id="WP_062481443.1">
    <property type="nucleotide sequence ID" value="NZ_CP013650.1"/>
</dbReference>
<sequence>MSVTHTKKIIKDFLNSSSPEILAIKGPWGSGKTHLWKSTIKESSCDLEHYAYLSLFGLRSIKEVRYGIFQNTVNSRSAEFALDSIDSQKQLFKNISGLFSSTLGKSRKLLTLSKDAKVPFIKLDGLTDTFVNVANHKKIICVDDLERCGKELNIREVLGLLCQLKEERQCKVVIILNEDAIAGDDYLFFKEKVVDREVNFKPTIEEIYDIAFDGDRIEGLVKNHAISLKINNLRTLFRIKRMATELEGFDFNFNETVEQEIYQSLVLFTWSEIHHHHDPENIPSIQFIERYGVNSMSRLFGNLGENGSEEKTQYKKYENLLSSLGYEFFGDIDKPVLQGVLQGYFERDKLQEAIMKRKQEISKHEYLVAQKKALRNLHSEFDISVDEALDTVYQTSLAAIPYNLPYDLQASIAAMRYFERNKEADHLIDEYFNHSREQRDFDVPKKYNGVSLDDVFYEKCRDRVGEKNNKNLVSILTEIADGVVLPDGIEKLADSPVCELVNIVRGLKGVEQRAIILECLEMRREGGPHKEVLQKLGNAMEEVLFIIGQESPHHALVVRSYDQEIYERIQDKNIQEKT</sequence>
<feature type="domain" description="KAP NTPase" evidence="1">
    <location>
        <begin position="15"/>
        <end position="182"/>
    </location>
</feature>
<dbReference type="OrthoDB" id="88903at2"/>
<proteinExistence type="predicted"/>
<evidence type="ECO:0000313" key="2">
    <source>
        <dbReference type="EMBL" id="ALS99316.1"/>
    </source>
</evidence>
<reference evidence="2 3" key="1">
    <citation type="submission" date="2015-12" db="EMBL/GenBank/DDBJ databases">
        <title>Complete genome of Lacimicrobium alkaliphilum KCTC 32984.</title>
        <authorList>
            <person name="Kim S.-G."/>
            <person name="Lee Y.-J."/>
        </authorList>
    </citation>
    <scope>NUCLEOTIDE SEQUENCE [LARGE SCALE GENOMIC DNA]</scope>
    <source>
        <strain evidence="2 3">YelD216</strain>
    </source>
</reference>
<dbReference type="Gene3D" id="3.40.50.300">
    <property type="entry name" value="P-loop containing nucleotide triphosphate hydrolases"/>
    <property type="match status" value="1"/>
</dbReference>
<dbReference type="Pfam" id="PF07693">
    <property type="entry name" value="KAP_NTPase"/>
    <property type="match status" value="1"/>
</dbReference>
<accession>A0A0U2ZA47</accession>
<dbReference type="EMBL" id="CP013650">
    <property type="protein sequence ID" value="ALS99316.1"/>
    <property type="molecule type" value="Genomic_DNA"/>
</dbReference>
<gene>
    <name evidence="2" type="ORF">AT746_14320</name>
</gene>
<dbReference type="AlphaFoldDB" id="A0A0U2ZA47"/>
<evidence type="ECO:0000313" key="3">
    <source>
        <dbReference type="Proteomes" id="UP000068447"/>
    </source>
</evidence>
<dbReference type="InterPro" id="IPR011646">
    <property type="entry name" value="KAP_P-loop"/>
</dbReference>
<dbReference type="KEGG" id="lal:AT746_14320"/>
<protein>
    <recommendedName>
        <fullName evidence="1">KAP NTPase domain-containing protein</fullName>
    </recommendedName>
</protein>
<name>A0A0U2ZA47_9ALTE</name>
<dbReference type="InterPro" id="IPR027417">
    <property type="entry name" value="P-loop_NTPase"/>
</dbReference>
<evidence type="ECO:0000259" key="1">
    <source>
        <dbReference type="Pfam" id="PF07693"/>
    </source>
</evidence>
<dbReference type="SUPFAM" id="SSF52540">
    <property type="entry name" value="P-loop containing nucleoside triphosphate hydrolases"/>
    <property type="match status" value="1"/>
</dbReference>
<keyword evidence="3" id="KW-1185">Reference proteome</keyword>